<evidence type="ECO:0000256" key="1">
    <source>
        <dbReference type="SAM" id="Phobius"/>
    </source>
</evidence>
<reference evidence="2 3" key="1">
    <citation type="submission" date="2019-07" db="EMBL/GenBank/DDBJ databases">
        <title>Whole genome shotgun sequence of Skermanella aerolata NBRC 106429.</title>
        <authorList>
            <person name="Hosoyama A."/>
            <person name="Uohara A."/>
            <person name="Ohji S."/>
            <person name="Ichikawa N."/>
        </authorList>
    </citation>
    <scope>NUCLEOTIDE SEQUENCE [LARGE SCALE GENOMIC DNA]</scope>
    <source>
        <strain evidence="2 3">NBRC 106429</strain>
    </source>
</reference>
<evidence type="ECO:0000313" key="2">
    <source>
        <dbReference type="EMBL" id="GEO36303.1"/>
    </source>
</evidence>
<feature type="transmembrane region" description="Helical" evidence="1">
    <location>
        <begin position="20"/>
        <end position="39"/>
    </location>
</feature>
<keyword evidence="3" id="KW-1185">Reference proteome</keyword>
<dbReference type="Proteomes" id="UP000321523">
    <property type="component" value="Unassembled WGS sequence"/>
</dbReference>
<accession>A0A512DIK0</accession>
<keyword evidence="1" id="KW-0812">Transmembrane</keyword>
<sequence>MRPSPSLSDLDTSVPVFRLIAAGVLLLVLFVIATVGSTAPAEEDPMRARLAGVLDAGLRDKLSHYAETMAEERPVIEIETPEGRFKADNCTGYVALTGRDARGRGLADHPLASHYQECSLMRLLHNSRTPEEHIAPQASLARAVADRLDPATLNALAPAWGGKTRRLANVPADSFAVTDHRIDVAHGDARWSLDVVASVDVAGSPVEDLVVRVGRGSGAGTFMVLMTRDDGALAALPLNVFVAGGGLAMAQAQAQGF</sequence>
<name>A0A512DIK0_9PROT</name>
<evidence type="ECO:0000313" key="3">
    <source>
        <dbReference type="Proteomes" id="UP000321523"/>
    </source>
</evidence>
<keyword evidence="1" id="KW-0472">Membrane</keyword>
<organism evidence="2 3">
    <name type="scientific">Skermanella aerolata</name>
    <dbReference type="NCBI Taxonomy" id="393310"/>
    <lineage>
        <taxon>Bacteria</taxon>
        <taxon>Pseudomonadati</taxon>
        <taxon>Pseudomonadota</taxon>
        <taxon>Alphaproteobacteria</taxon>
        <taxon>Rhodospirillales</taxon>
        <taxon>Azospirillaceae</taxon>
        <taxon>Skermanella</taxon>
    </lineage>
</organism>
<protein>
    <submittedName>
        <fullName evidence="2">Uncharacterized protein</fullName>
    </submittedName>
</protein>
<dbReference type="OrthoDB" id="7343483at2"/>
<proteinExistence type="predicted"/>
<comment type="caution">
    <text evidence="2">The sequence shown here is derived from an EMBL/GenBank/DDBJ whole genome shotgun (WGS) entry which is preliminary data.</text>
</comment>
<gene>
    <name evidence="2" type="ORF">SAE02_04510</name>
</gene>
<dbReference type="RefSeq" id="WP_044425550.1">
    <property type="nucleotide sequence ID" value="NZ_BJYZ01000002.1"/>
</dbReference>
<keyword evidence="1" id="KW-1133">Transmembrane helix</keyword>
<dbReference type="AlphaFoldDB" id="A0A512DIK0"/>
<dbReference type="EMBL" id="BJYZ01000002">
    <property type="protein sequence ID" value="GEO36303.1"/>
    <property type="molecule type" value="Genomic_DNA"/>
</dbReference>